<evidence type="ECO:0000313" key="3">
    <source>
        <dbReference type="Proteomes" id="UP000726170"/>
    </source>
</evidence>
<comment type="caution">
    <text evidence="2">The sequence shown here is derived from an EMBL/GenBank/DDBJ whole genome shotgun (WGS) entry which is preliminary data.</text>
</comment>
<gene>
    <name evidence="2" type="ORF">KQI86_05500</name>
</gene>
<feature type="chain" id="PRO_5047448473" description="Lipoprotein" evidence="1">
    <location>
        <begin position="21"/>
        <end position="207"/>
    </location>
</feature>
<evidence type="ECO:0000256" key="1">
    <source>
        <dbReference type="SAM" id="SignalP"/>
    </source>
</evidence>
<keyword evidence="1" id="KW-0732">Signal</keyword>
<dbReference type="EMBL" id="JAHLQF010000001">
    <property type="protein sequence ID" value="MBU5483778.1"/>
    <property type="molecule type" value="Genomic_DNA"/>
</dbReference>
<evidence type="ECO:0008006" key="4">
    <source>
        <dbReference type="Google" id="ProtNLM"/>
    </source>
</evidence>
<protein>
    <recommendedName>
        <fullName evidence="4">Lipoprotein</fullName>
    </recommendedName>
</protein>
<dbReference type="Proteomes" id="UP000726170">
    <property type="component" value="Unassembled WGS sequence"/>
</dbReference>
<keyword evidence="3" id="KW-1185">Reference proteome</keyword>
<evidence type="ECO:0000313" key="2">
    <source>
        <dbReference type="EMBL" id="MBU5483778.1"/>
    </source>
</evidence>
<dbReference type="PROSITE" id="PS51257">
    <property type="entry name" value="PROKAR_LIPOPROTEIN"/>
    <property type="match status" value="1"/>
</dbReference>
<feature type="signal peptide" evidence="1">
    <location>
        <begin position="1"/>
        <end position="20"/>
    </location>
</feature>
<accession>A0ABS6EFG8</accession>
<name>A0ABS6EFG8_9CLOT</name>
<dbReference type="RefSeq" id="WP_216438131.1">
    <property type="nucleotide sequence ID" value="NZ_JAHLQF010000001.1"/>
</dbReference>
<reference evidence="2 3" key="1">
    <citation type="submission" date="2021-06" db="EMBL/GenBank/DDBJ databases">
        <authorList>
            <person name="Sun Q."/>
            <person name="Li D."/>
        </authorList>
    </citation>
    <scope>NUCLEOTIDE SEQUENCE [LARGE SCALE GENOMIC DNA]</scope>
    <source>
        <strain evidence="2 3">MSJ-11</strain>
    </source>
</reference>
<organism evidence="2 3">
    <name type="scientific">Clostridium mobile</name>
    <dbReference type="NCBI Taxonomy" id="2841512"/>
    <lineage>
        <taxon>Bacteria</taxon>
        <taxon>Bacillati</taxon>
        <taxon>Bacillota</taxon>
        <taxon>Clostridia</taxon>
        <taxon>Eubacteriales</taxon>
        <taxon>Clostridiaceae</taxon>
        <taxon>Clostridium</taxon>
    </lineage>
</organism>
<proteinExistence type="predicted"/>
<sequence>MTSKKSILLVLSIIISLSFAACGAPRKSNEANTRTQNIVSVDNLSPEDTVETALNSLISLDTKNFNKYINYDVKKTNNLIVVKGNKLFGDNLDEEGKELVGSMVSKFSYEVIETKENENEATVKILLTNRDLSDIYERLTSASLAETATNQEVSLIDLINDTDKLLQFEVDLLLKKQDKGWKINMSKEFANAICGGTLPKWQLDFFL</sequence>